<dbReference type="Pfam" id="PF10551">
    <property type="entry name" value="MULE"/>
    <property type="match status" value="1"/>
</dbReference>
<protein>
    <recommendedName>
        <fullName evidence="1">MULE transposase domain-containing protein</fullName>
    </recommendedName>
</protein>
<dbReference type="EMBL" id="JAENGZ010002253">
    <property type="protein sequence ID" value="KAG6944353.1"/>
    <property type="molecule type" value="Genomic_DNA"/>
</dbReference>
<reference evidence="2" key="1">
    <citation type="submission" date="2021-01" db="EMBL/GenBank/DDBJ databases">
        <title>Phytophthora aleatoria, a newly-described species from Pinus radiata is distinct from Phytophthora cactorum isolates based on comparative genomics.</title>
        <authorList>
            <person name="Mcdougal R."/>
            <person name="Panda P."/>
            <person name="Williams N."/>
            <person name="Studholme D.J."/>
        </authorList>
    </citation>
    <scope>NUCLEOTIDE SEQUENCE</scope>
    <source>
        <strain evidence="2">NZFS 3830</strain>
    </source>
</reference>
<dbReference type="Proteomes" id="UP000688947">
    <property type="component" value="Unassembled WGS sequence"/>
</dbReference>
<evidence type="ECO:0000313" key="3">
    <source>
        <dbReference type="Proteomes" id="UP000688947"/>
    </source>
</evidence>
<name>A0A8T1TP53_9STRA</name>
<dbReference type="AlphaFoldDB" id="A0A8T1TP53"/>
<feature type="domain" description="MULE transposase" evidence="1">
    <location>
        <begin position="194"/>
        <end position="292"/>
    </location>
</feature>
<evidence type="ECO:0000313" key="2">
    <source>
        <dbReference type="EMBL" id="KAG6944353.1"/>
    </source>
</evidence>
<dbReference type="OrthoDB" id="116283at2759"/>
<gene>
    <name evidence="2" type="ORF">JG687_00017911</name>
</gene>
<evidence type="ECO:0000259" key="1">
    <source>
        <dbReference type="Pfam" id="PF10551"/>
    </source>
</evidence>
<comment type="caution">
    <text evidence="2">The sequence shown here is derived from an EMBL/GenBank/DDBJ whole genome shotgun (WGS) entry which is preliminary data.</text>
</comment>
<organism evidence="2 3">
    <name type="scientific">Phytophthora cactorum</name>
    <dbReference type="NCBI Taxonomy" id="29920"/>
    <lineage>
        <taxon>Eukaryota</taxon>
        <taxon>Sar</taxon>
        <taxon>Stramenopiles</taxon>
        <taxon>Oomycota</taxon>
        <taxon>Peronosporomycetes</taxon>
        <taxon>Peronosporales</taxon>
        <taxon>Peronosporaceae</taxon>
        <taxon>Phytophthora</taxon>
    </lineage>
</organism>
<dbReference type="InterPro" id="IPR018289">
    <property type="entry name" value="MULE_transposase_dom"/>
</dbReference>
<sequence>MCCAAAFNTIQFAWCRVCAGSHVIVERRLICKSKTCAEFGECAVIWKSQHCTATDKWLVKVYTSPHSRGALPCTTILPARLTKPMKIFITQQDEIGVPPRAILAKIQNALKKIRRDNGTKNSIKSVREMVRANFYYSGIDETKTFLFGYKFDKDGFAHVGTGEDHDPFIIGITSMSMIDSCIKFASPGGYSLFHADATFKLSDIGYPVITCGFTDQARSYQVGAVFVVSRRTANEYAECFRSFAQLVRNIRGRRLHVDDVMGDAEKAQLNALREVPKFGGATALICYFHVLYNVRKRTQHLPSKERYIVMKSIMDMHYCESLHEYETCRDRELAKWREYTQLVGFADYFENEGIKGDFWRWQVYHTPQGYPTTNNPRENFNAMIKSFVQRRRHHMRLLLQNSATLSEC</sequence>
<dbReference type="VEuPathDB" id="FungiDB:PC110_g18607"/>
<proteinExistence type="predicted"/>
<accession>A0A8T1TP53</accession>